<proteinExistence type="predicted"/>
<reference evidence="2" key="1">
    <citation type="submission" date="2025-08" db="UniProtKB">
        <authorList>
            <consortium name="Ensembl"/>
        </authorList>
    </citation>
    <scope>IDENTIFICATION</scope>
</reference>
<dbReference type="Ensembl" id="ENSVKKT00000008873.1">
    <property type="protein sequence ID" value="ENSVKKP00000008651.1"/>
    <property type="gene ID" value="ENSVKKG00000006158.1"/>
</dbReference>
<dbReference type="InterPro" id="IPR029359">
    <property type="entry name" value="FAM181"/>
</dbReference>
<dbReference type="OMA" id="CEACTEL"/>
<evidence type="ECO:0000313" key="2">
    <source>
        <dbReference type="Ensembl" id="ENSVKKP00000008651.1"/>
    </source>
</evidence>
<dbReference type="PANTHER" id="PTHR33766">
    <property type="entry name" value="PROTEIN FAM181B"/>
    <property type="match status" value="1"/>
</dbReference>
<dbReference type="AlphaFoldDB" id="A0A8D2KUB0"/>
<evidence type="ECO:0000256" key="1">
    <source>
        <dbReference type="SAM" id="MobiDB-lite"/>
    </source>
</evidence>
<dbReference type="Proteomes" id="UP000694545">
    <property type="component" value="Unplaced"/>
</dbReference>
<organism evidence="2 3">
    <name type="scientific">Varanus komodoensis</name>
    <name type="common">Komodo dragon</name>
    <dbReference type="NCBI Taxonomy" id="61221"/>
    <lineage>
        <taxon>Eukaryota</taxon>
        <taxon>Metazoa</taxon>
        <taxon>Chordata</taxon>
        <taxon>Craniata</taxon>
        <taxon>Vertebrata</taxon>
        <taxon>Euteleostomi</taxon>
        <taxon>Lepidosauria</taxon>
        <taxon>Squamata</taxon>
        <taxon>Bifurcata</taxon>
        <taxon>Unidentata</taxon>
        <taxon>Episquamata</taxon>
        <taxon>Toxicofera</taxon>
        <taxon>Anguimorpha</taxon>
        <taxon>Paleoanguimorpha</taxon>
        <taxon>Varanoidea</taxon>
        <taxon>Varanidae</taxon>
        <taxon>Varanus</taxon>
    </lineage>
</organism>
<sequence>MPHSHPLARPFLAPPRTLPTRECGHDLCAFVSTAASHIMRTLQRPCRSRPSKRKVNHRRFLQNQICRSFSAIEAATRHLASSILSQEAQAPPPVSQAVNPPKSHIPHPALGPPGSFSGIAEAFVAPDLSPSWALSLDSLRSDPGELFQPIANETDSWGLFSPDLLGKSNWLGCDMQPNPQSQAGCAVWGTSIDPNICLPVTAECPTPASDPGAPAISAHDTCLPFWELEMW</sequence>
<keyword evidence="3" id="KW-1185">Reference proteome</keyword>
<name>A0A8D2KUB0_VARKO</name>
<dbReference type="PANTHER" id="PTHR33766:SF2">
    <property type="entry name" value="PROTEIN FAM181B"/>
    <property type="match status" value="1"/>
</dbReference>
<feature type="region of interest" description="Disordered" evidence="1">
    <location>
        <begin position="87"/>
        <end position="111"/>
    </location>
</feature>
<reference evidence="2" key="2">
    <citation type="submission" date="2025-09" db="UniProtKB">
        <authorList>
            <consortium name="Ensembl"/>
        </authorList>
    </citation>
    <scope>IDENTIFICATION</scope>
</reference>
<accession>A0A8D2KUB0</accession>
<protein>
    <submittedName>
        <fullName evidence="2">Uncharacterized protein</fullName>
    </submittedName>
</protein>
<evidence type="ECO:0000313" key="3">
    <source>
        <dbReference type="Proteomes" id="UP000694545"/>
    </source>
</evidence>